<dbReference type="SUPFAM" id="SSF46973">
    <property type="entry name" value="Enzyme IIa from lactose specific PTS, IIa-lac"/>
    <property type="match status" value="1"/>
</dbReference>
<feature type="binding site" evidence="6">
    <location>
        <position position="85"/>
    </location>
    <ligand>
        <name>Mg(2+)</name>
        <dbReference type="ChEBI" id="CHEBI:18420"/>
        <note>ligand shared between all trimeric partners</note>
    </ligand>
</feature>
<evidence type="ECO:0000256" key="4">
    <source>
        <dbReference type="ARBA" id="ARBA00022683"/>
    </source>
</evidence>
<evidence type="ECO:0000256" key="3">
    <source>
        <dbReference type="ARBA" id="ARBA00022679"/>
    </source>
</evidence>
<dbReference type="EMBL" id="CP027768">
    <property type="protein sequence ID" value="AYW49655.1"/>
    <property type="molecule type" value="Genomic_DNA"/>
</dbReference>
<dbReference type="PANTHER" id="PTHR34382:SF7">
    <property type="entry name" value="PTS SYSTEM N,N'-DIACETYLCHITOBIOSE-SPECIFIC EIIA COMPONENT"/>
    <property type="match status" value="1"/>
</dbReference>
<dbReference type="Gene3D" id="1.20.58.80">
    <property type="entry name" value="Phosphotransferase system, lactose/cellobiose-type IIA subunit"/>
    <property type="match status" value="1"/>
</dbReference>
<feature type="active site" description="Tele-phosphohistidine intermediate" evidence="5">
    <location>
        <position position="82"/>
    </location>
</feature>
<organism evidence="8 9">
    <name type="scientific">Tetragenococcus halophilus</name>
    <name type="common">Pediococcus halophilus</name>
    <dbReference type="NCBI Taxonomy" id="51669"/>
    <lineage>
        <taxon>Bacteria</taxon>
        <taxon>Bacillati</taxon>
        <taxon>Bacillota</taxon>
        <taxon>Bacilli</taxon>
        <taxon>Lactobacillales</taxon>
        <taxon>Enterococcaceae</taxon>
        <taxon>Tetragenococcus</taxon>
    </lineage>
</organism>
<keyword evidence="6" id="KW-0460">Magnesium</keyword>
<evidence type="ECO:0000313" key="8">
    <source>
        <dbReference type="EMBL" id="AYW49655.1"/>
    </source>
</evidence>
<dbReference type="InterPro" id="IPR036542">
    <property type="entry name" value="PTS_IIA_lac/cel_sf"/>
</dbReference>
<keyword evidence="6" id="KW-0479">Metal-binding</keyword>
<dbReference type="Proteomes" id="UP000280475">
    <property type="component" value="Chromosome"/>
</dbReference>
<evidence type="ECO:0000256" key="2">
    <source>
        <dbReference type="ARBA" id="ARBA00022597"/>
    </source>
</evidence>
<sequence length="114" mass="12857">MDKKMSDEELVTIAMQIILHAGNARNHADEAFDFAKKFKNKEAQDKLKEAHEEIKQAHQAQTDVIQQEAAGTQYAYSPLFAHAQDTLMTITSEINVTEKLISTINLLKKGEINE</sequence>
<evidence type="ECO:0000313" key="9">
    <source>
        <dbReference type="Proteomes" id="UP000280475"/>
    </source>
</evidence>
<evidence type="ECO:0000256" key="6">
    <source>
        <dbReference type="PIRSR" id="PIRSR000699-2"/>
    </source>
</evidence>
<dbReference type="PROSITE" id="PS51095">
    <property type="entry name" value="PTS_EIIA_TYPE_3"/>
    <property type="match status" value="1"/>
</dbReference>
<name>A0A3G5FHE6_TETHA</name>
<dbReference type="Pfam" id="PF02255">
    <property type="entry name" value="PTS_IIA"/>
    <property type="match status" value="1"/>
</dbReference>
<dbReference type="PANTHER" id="PTHR34382">
    <property type="entry name" value="PTS SYSTEM N,N'-DIACETYLCHITOBIOSE-SPECIFIC EIIA COMPONENT"/>
    <property type="match status" value="1"/>
</dbReference>
<keyword evidence="3" id="KW-0808">Transferase</keyword>
<evidence type="ECO:0000256" key="1">
    <source>
        <dbReference type="ARBA" id="ARBA00022448"/>
    </source>
</evidence>
<comment type="cofactor">
    <cofactor evidence="6">
        <name>Mg(2+)</name>
        <dbReference type="ChEBI" id="CHEBI:18420"/>
    </cofactor>
    <text evidence="6">Binds 1 Mg(2+) ion per trimer.</text>
</comment>
<evidence type="ECO:0000256" key="5">
    <source>
        <dbReference type="PIRSR" id="PIRSR000699-1"/>
    </source>
</evidence>
<accession>A0A3G5FHE6</accession>
<gene>
    <name evidence="8" type="ORF">C7H83_03720</name>
</gene>
<keyword evidence="1" id="KW-0813">Transport</keyword>
<keyword evidence="4" id="KW-0598">Phosphotransferase system</keyword>
<dbReference type="GO" id="GO:0016740">
    <property type="term" value="F:transferase activity"/>
    <property type="evidence" value="ECO:0007669"/>
    <property type="project" value="UniProtKB-KW"/>
</dbReference>
<evidence type="ECO:0000256" key="7">
    <source>
        <dbReference type="PROSITE-ProRule" id="PRU00418"/>
    </source>
</evidence>
<proteinExistence type="predicted"/>
<dbReference type="RefSeq" id="WP_103892959.1">
    <property type="nucleotide sequence ID" value="NZ_CP027768.1"/>
</dbReference>
<dbReference type="AlphaFoldDB" id="A0A3G5FHE6"/>
<keyword evidence="2" id="KW-0762">Sugar transport</keyword>
<dbReference type="GO" id="GO:0046872">
    <property type="term" value="F:metal ion binding"/>
    <property type="evidence" value="ECO:0007669"/>
    <property type="project" value="UniProtKB-KW"/>
</dbReference>
<dbReference type="InterPro" id="IPR003188">
    <property type="entry name" value="PTS_IIA_lac/cel"/>
</dbReference>
<feature type="modified residue" description="Phosphohistidine; by HPr" evidence="7">
    <location>
        <position position="82"/>
    </location>
</feature>
<reference evidence="8 9" key="1">
    <citation type="journal article" date="2012" name="Int. J. Syst. Evol. Microbiol.">
        <title>Characterization of Tetragenococcus strains from sugar thick juice reveals a novel species, Tetragenococcus osmophilus sp. nov., and divides Tetragenococcus halophilus into two subspecies, T. halophilus subsp. halophilus subsp. nov. and T. halophilus subsp. flandriensis subsp. nov.</title>
        <authorList>
            <person name="Juste A."/>
            <person name="Van Trappen S."/>
            <person name="Verreth C."/>
            <person name="Cleenwerck I."/>
            <person name="De Vos P."/>
            <person name="Lievens B."/>
            <person name="Willems K.A."/>
        </authorList>
    </citation>
    <scope>NUCLEOTIDE SEQUENCE [LARGE SCALE GENOMIC DNA]</scope>
    <source>
        <strain evidence="8 9">LMG 26042</strain>
    </source>
</reference>
<dbReference type="PIRSF" id="PIRSF000699">
    <property type="entry name" value="PTS_IILac_III"/>
    <property type="match status" value="1"/>
</dbReference>
<protein>
    <submittedName>
        <fullName evidence="8">PTS lactose/cellobiose transporter subunit IIA</fullName>
    </submittedName>
</protein>
<dbReference type="GO" id="GO:0009401">
    <property type="term" value="P:phosphoenolpyruvate-dependent sugar phosphotransferase system"/>
    <property type="evidence" value="ECO:0007669"/>
    <property type="project" value="UniProtKB-KW"/>
</dbReference>